<reference evidence="1 2" key="1">
    <citation type="submission" date="2015-03" db="EMBL/GenBank/DDBJ databases">
        <title>Genome assembly of Sandaracinus amylolyticus DSM 53668.</title>
        <authorList>
            <person name="Sharma G."/>
            <person name="Subramanian S."/>
        </authorList>
    </citation>
    <scope>NUCLEOTIDE SEQUENCE [LARGE SCALE GENOMIC DNA]</scope>
    <source>
        <strain evidence="1 2">DSM 53668</strain>
    </source>
</reference>
<dbReference type="InterPro" id="IPR029024">
    <property type="entry name" value="TerB-like"/>
</dbReference>
<gene>
    <name evidence="1" type="ORF">DB32_001106</name>
</gene>
<dbReference type="RefSeq" id="WP_053231362.1">
    <property type="nucleotide sequence ID" value="NZ_CP011125.1"/>
</dbReference>
<sequence length="98" mass="10485">MQPNERKLYVQILGQVLIADGALSDAERTYLDGVMDALQMSADERRAAFAGISVDSPIEERVAGLGASARDRLRGELARAVDGGDETAILERVRAALA</sequence>
<dbReference type="SUPFAM" id="SSF158682">
    <property type="entry name" value="TerB-like"/>
    <property type="match status" value="1"/>
</dbReference>
<keyword evidence="2" id="KW-1185">Reference proteome</keyword>
<evidence type="ECO:0008006" key="3">
    <source>
        <dbReference type="Google" id="ProtNLM"/>
    </source>
</evidence>
<dbReference type="Gene3D" id="1.10.3680.10">
    <property type="entry name" value="TerB-like"/>
    <property type="match status" value="1"/>
</dbReference>
<dbReference type="STRING" id="927083.DB32_001106"/>
<evidence type="ECO:0000313" key="1">
    <source>
        <dbReference type="EMBL" id="AKF03957.1"/>
    </source>
</evidence>
<name>A0A0F6YHF3_9BACT</name>
<organism evidence="1 2">
    <name type="scientific">Sandaracinus amylolyticus</name>
    <dbReference type="NCBI Taxonomy" id="927083"/>
    <lineage>
        <taxon>Bacteria</taxon>
        <taxon>Pseudomonadati</taxon>
        <taxon>Myxococcota</taxon>
        <taxon>Polyangia</taxon>
        <taxon>Polyangiales</taxon>
        <taxon>Sandaracinaceae</taxon>
        <taxon>Sandaracinus</taxon>
    </lineage>
</organism>
<dbReference type="Proteomes" id="UP000034883">
    <property type="component" value="Chromosome"/>
</dbReference>
<dbReference type="EMBL" id="CP011125">
    <property type="protein sequence ID" value="AKF03957.1"/>
    <property type="molecule type" value="Genomic_DNA"/>
</dbReference>
<dbReference type="KEGG" id="samy:DB32_001106"/>
<protein>
    <recommendedName>
        <fullName evidence="3">Co-chaperone DjlA N-terminal domain-containing protein</fullName>
    </recommendedName>
</protein>
<dbReference type="AlphaFoldDB" id="A0A0F6YHF3"/>
<evidence type="ECO:0000313" key="2">
    <source>
        <dbReference type="Proteomes" id="UP000034883"/>
    </source>
</evidence>
<proteinExistence type="predicted"/>
<accession>A0A0F6YHF3</accession>